<accession>A0A158JG45</accession>
<sequence>MPVAALISQRQGTRSARVLASVVAKPVVAISIGYCALSNISFQSSYDGSFSMPRAAELGLVSAAFAAQHPNDAVLFERVGHELFEYRVKRPIIGYAGIPWLVARRTNLDLTDKCNGFGADGCTPGANSP</sequence>
<proteinExistence type="predicted"/>
<dbReference type="Proteomes" id="UP000054977">
    <property type="component" value="Unassembled WGS sequence"/>
</dbReference>
<dbReference type="RefSeq" id="WP_235008019.1">
    <property type="nucleotide sequence ID" value="NZ_FCNW02000096.1"/>
</dbReference>
<name>A0A158JG45_9BURK</name>
<dbReference type="EMBL" id="FCNW02000096">
    <property type="protein sequence ID" value="SAL67858.1"/>
    <property type="molecule type" value="Genomic_DNA"/>
</dbReference>
<organism evidence="1 2">
    <name type="scientific">Caballeronia humi</name>
    <dbReference type="NCBI Taxonomy" id="326474"/>
    <lineage>
        <taxon>Bacteria</taxon>
        <taxon>Pseudomonadati</taxon>
        <taxon>Pseudomonadota</taxon>
        <taxon>Betaproteobacteria</taxon>
        <taxon>Burkholderiales</taxon>
        <taxon>Burkholderiaceae</taxon>
        <taxon>Caballeronia</taxon>
    </lineage>
</organism>
<evidence type="ECO:0000313" key="1">
    <source>
        <dbReference type="EMBL" id="SAL67858.1"/>
    </source>
</evidence>
<dbReference type="AlphaFoldDB" id="A0A158JG45"/>
<protein>
    <submittedName>
        <fullName evidence="1">Uncharacterized protein</fullName>
    </submittedName>
</protein>
<comment type="caution">
    <text evidence="1">The sequence shown here is derived from an EMBL/GenBank/DDBJ whole genome shotgun (WGS) entry which is preliminary data.</text>
</comment>
<gene>
    <name evidence="1" type="ORF">AWB65_06606</name>
</gene>
<reference evidence="1" key="1">
    <citation type="submission" date="2016-01" db="EMBL/GenBank/DDBJ databases">
        <authorList>
            <person name="Peeters C."/>
        </authorList>
    </citation>
    <scope>NUCLEOTIDE SEQUENCE [LARGE SCALE GENOMIC DNA]</scope>
    <source>
        <strain evidence="1">LMG 22934</strain>
    </source>
</reference>
<evidence type="ECO:0000313" key="2">
    <source>
        <dbReference type="Proteomes" id="UP000054977"/>
    </source>
</evidence>
<keyword evidence="2" id="KW-1185">Reference proteome</keyword>